<protein>
    <submittedName>
        <fullName evidence="1">Uncharacterized protein</fullName>
    </submittedName>
</protein>
<proteinExistence type="predicted"/>
<dbReference type="AlphaFoldDB" id="T1I7I9"/>
<dbReference type="VEuPathDB" id="VectorBase:RPRC012261"/>
<sequence length="79" mass="9041">MKRILSLVTPFFVAAMAYSYPAELNLQQHIGKIYLGYFETAWTNLGDALREKPAGEITEVHLVRMKRECLRAEIALLTQ</sequence>
<organism evidence="1 2">
    <name type="scientific">Rhodnius prolixus</name>
    <name type="common">Triatomid bug</name>
    <dbReference type="NCBI Taxonomy" id="13249"/>
    <lineage>
        <taxon>Eukaryota</taxon>
        <taxon>Metazoa</taxon>
        <taxon>Ecdysozoa</taxon>
        <taxon>Arthropoda</taxon>
        <taxon>Hexapoda</taxon>
        <taxon>Insecta</taxon>
        <taxon>Pterygota</taxon>
        <taxon>Neoptera</taxon>
        <taxon>Paraneoptera</taxon>
        <taxon>Hemiptera</taxon>
        <taxon>Heteroptera</taxon>
        <taxon>Panheteroptera</taxon>
        <taxon>Cimicomorpha</taxon>
        <taxon>Reduviidae</taxon>
        <taxon>Triatominae</taxon>
        <taxon>Rhodnius</taxon>
    </lineage>
</organism>
<dbReference type="EnsemblMetazoa" id="RPRC012261-RA">
    <property type="protein sequence ID" value="RPRC012261-PA"/>
    <property type="gene ID" value="RPRC012261"/>
</dbReference>
<evidence type="ECO:0000313" key="1">
    <source>
        <dbReference type="EnsemblMetazoa" id="RPRC012261-PA"/>
    </source>
</evidence>
<reference evidence="1" key="1">
    <citation type="submission" date="2015-05" db="UniProtKB">
        <authorList>
            <consortium name="EnsemblMetazoa"/>
        </authorList>
    </citation>
    <scope>IDENTIFICATION</scope>
</reference>
<dbReference type="InParanoid" id="T1I7I9"/>
<keyword evidence="2" id="KW-1185">Reference proteome</keyword>
<dbReference type="HOGENOM" id="CLU_2609023_0_0_1"/>
<dbReference type="Proteomes" id="UP000015103">
    <property type="component" value="Unassembled WGS sequence"/>
</dbReference>
<name>T1I7I9_RHOPR</name>
<accession>T1I7I9</accession>
<evidence type="ECO:0000313" key="2">
    <source>
        <dbReference type="Proteomes" id="UP000015103"/>
    </source>
</evidence>
<dbReference type="EMBL" id="ACPB03002241">
    <property type="status" value="NOT_ANNOTATED_CDS"/>
    <property type="molecule type" value="Genomic_DNA"/>
</dbReference>